<evidence type="ECO:0000313" key="1">
    <source>
        <dbReference type="EMBL" id="CEK64314.1"/>
    </source>
</evidence>
<dbReference type="EMBL" id="HACG01017449">
    <property type="protein sequence ID" value="CEK64314.1"/>
    <property type="molecule type" value="Transcribed_RNA"/>
</dbReference>
<organism evidence="1">
    <name type="scientific">Arion vulgaris</name>
    <dbReference type="NCBI Taxonomy" id="1028688"/>
    <lineage>
        <taxon>Eukaryota</taxon>
        <taxon>Metazoa</taxon>
        <taxon>Spiralia</taxon>
        <taxon>Lophotrochozoa</taxon>
        <taxon>Mollusca</taxon>
        <taxon>Gastropoda</taxon>
        <taxon>Heterobranchia</taxon>
        <taxon>Euthyneura</taxon>
        <taxon>Panpulmonata</taxon>
        <taxon>Eupulmonata</taxon>
        <taxon>Stylommatophora</taxon>
        <taxon>Helicina</taxon>
        <taxon>Arionoidea</taxon>
        <taxon>Arionidae</taxon>
        <taxon>Arion</taxon>
    </lineage>
</organism>
<name>A0A0B6Z6R8_9EUPU</name>
<dbReference type="AlphaFoldDB" id="A0A0B6Z6R8"/>
<gene>
    <name evidence="1" type="primary">ORF51365</name>
</gene>
<proteinExistence type="predicted"/>
<protein>
    <submittedName>
        <fullName evidence="1">Uncharacterized protein</fullName>
    </submittedName>
</protein>
<reference evidence="1" key="1">
    <citation type="submission" date="2014-12" db="EMBL/GenBank/DDBJ databases">
        <title>Insight into the proteome of Arion vulgaris.</title>
        <authorList>
            <person name="Aradska J."/>
            <person name="Bulat T."/>
            <person name="Smidak R."/>
            <person name="Sarate P."/>
            <person name="Gangsoo J."/>
            <person name="Sialana F."/>
            <person name="Bilban M."/>
            <person name="Lubec G."/>
        </authorList>
    </citation>
    <scope>NUCLEOTIDE SEQUENCE</scope>
    <source>
        <tissue evidence="1">Skin</tissue>
    </source>
</reference>
<sequence>MFRSIPGSLSKLNDWNHDPDLMTIYLMSDGDGTWISHFFSFCTQLSEHNSLWTARHTT</sequence>
<accession>A0A0B6Z6R8</accession>